<dbReference type="Proteomes" id="UP000186922">
    <property type="component" value="Unassembled WGS sequence"/>
</dbReference>
<protein>
    <recommendedName>
        <fullName evidence="1">Nucleolar 27S pre-rRNA processing Urb2/Npa2 C-terminal domain-containing protein</fullName>
    </recommendedName>
</protein>
<feature type="domain" description="Nucleolar 27S pre-rRNA processing Urb2/Npa2 C-terminal" evidence="1">
    <location>
        <begin position="888"/>
        <end position="1058"/>
    </location>
</feature>
<dbReference type="EMBL" id="BDGG01000004">
    <property type="protein sequence ID" value="GAU98182.1"/>
    <property type="molecule type" value="Genomic_DNA"/>
</dbReference>
<dbReference type="InterPro" id="IPR052609">
    <property type="entry name" value="Ribosome_Biogenesis_Reg"/>
</dbReference>
<dbReference type="Pfam" id="PF10441">
    <property type="entry name" value="Urb2"/>
    <property type="match status" value="1"/>
</dbReference>
<accession>A0A1D1VDN5</accession>
<dbReference type="OrthoDB" id="160374at2759"/>
<dbReference type="InterPro" id="IPR018849">
    <property type="entry name" value="Urb2/Npa2_C"/>
</dbReference>
<keyword evidence="3" id="KW-1185">Reference proteome</keyword>
<name>A0A1D1VDN5_RAMVA</name>
<evidence type="ECO:0000259" key="1">
    <source>
        <dbReference type="Pfam" id="PF10441"/>
    </source>
</evidence>
<organism evidence="2 3">
    <name type="scientific">Ramazzottius varieornatus</name>
    <name type="common">Water bear</name>
    <name type="synonym">Tardigrade</name>
    <dbReference type="NCBI Taxonomy" id="947166"/>
    <lineage>
        <taxon>Eukaryota</taxon>
        <taxon>Metazoa</taxon>
        <taxon>Ecdysozoa</taxon>
        <taxon>Tardigrada</taxon>
        <taxon>Eutardigrada</taxon>
        <taxon>Parachela</taxon>
        <taxon>Hypsibioidea</taxon>
        <taxon>Ramazzottiidae</taxon>
        <taxon>Ramazzottius</taxon>
    </lineage>
</organism>
<gene>
    <name evidence="2" type="primary">RvY_09362-1</name>
    <name evidence="2" type="synonym">RvY_09362.1</name>
    <name evidence="2" type="ORF">RvY_09362</name>
</gene>
<dbReference type="PANTHER" id="PTHR15682">
    <property type="entry name" value="UNHEALTHY RIBOSOME BIOGENESIS PROTEIN 2 HOMOLOG"/>
    <property type="match status" value="1"/>
</dbReference>
<proteinExistence type="predicted"/>
<dbReference type="GO" id="GO:0005730">
    <property type="term" value="C:nucleolus"/>
    <property type="evidence" value="ECO:0007669"/>
    <property type="project" value="TreeGrafter"/>
</dbReference>
<evidence type="ECO:0000313" key="3">
    <source>
        <dbReference type="Proteomes" id="UP000186922"/>
    </source>
</evidence>
<dbReference type="AlphaFoldDB" id="A0A1D1VDN5"/>
<reference evidence="2 3" key="1">
    <citation type="journal article" date="2016" name="Nat. Commun.">
        <title>Extremotolerant tardigrade genome and improved radiotolerance of human cultured cells by tardigrade-unique protein.</title>
        <authorList>
            <person name="Hashimoto T."/>
            <person name="Horikawa D.D."/>
            <person name="Saito Y."/>
            <person name="Kuwahara H."/>
            <person name="Kozuka-Hata H."/>
            <person name="Shin-I T."/>
            <person name="Minakuchi Y."/>
            <person name="Ohishi K."/>
            <person name="Motoyama A."/>
            <person name="Aizu T."/>
            <person name="Enomoto A."/>
            <person name="Kondo K."/>
            <person name="Tanaka S."/>
            <person name="Hara Y."/>
            <person name="Koshikawa S."/>
            <person name="Sagara H."/>
            <person name="Miura T."/>
            <person name="Yokobori S."/>
            <person name="Miyagawa K."/>
            <person name="Suzuki Y."/>
            <person name="Kubo T."/>
            <person name="Oyama M."/>
            <person name="Kohara Y."/>
            <person name="Fujiyama A."/>
            <person name="Arakawa K."/>
            <person name="Katayama T."/>
            <person name="Toyoda A."/>
            <person name="Kunieda T."/>
        </authorList>
    </citation>
    <scope>NUCLEOTIDE SEQUENCE [LARGE SCALE GENOMIC DNA]</scope>
    <source>
        <strain evidence="2 3">YOKOZUNA-1</strain>
    </source>
</reference>
<dbReference type="PANTHER" id="PTHR15682:SF2">
    <property type="entry name" value="UNHEALTHY RIBOSOME BIOGENESIS PROTEIN 2 HOMOLOG"/>
    <property type="match status" value="1"/>
</dbReference>
<dbReference type="GO" id="GO:0042254">
    <property type="term" value="P:ribosome biogenesis"/>
    <property type="evidence" value="ECO:0007669"/>
    <property type="project" value="TreeGrafter"/>
</dbReference>
<dbReference type="STRING" id="947166.A0A1D1VDN5"/>
<sequence>MTLSKARPEASHGKPVDDSATEVLLYGHTVLDAHCQGIWSRLWRNDGDTTWTEKERSQIIEKMVHSYSNVHQLHRLISKYIEALSTSGDLPAHVLARLTFLDHLSSVFLETTEQQMALIVGILVVHMKEYVAVIPSNGISHGMAAVAQILWTAMTNLRVRTTTRQEILQNICKLYMEMKEQLIRPLMASVLQTQDPEVAYCYAVVLHAWSSFPLIVQGRYELPVHDAIFDLQAGVRALDSFSTTPAAYWKTKLFLLQQTVLASGSSPSRSFPFPWSVFENLPTNSFWSDSPFSVNDSNEHVALWHLVCENMAFLPEKVLEQNAERFADVLIRSLVKNPREMDLSGRHSIRRISEKFFSSGVIADCPPLHSAVVQALEKTLHNALEMNGQSKGSKKFTKVRANVTNAVEIMTALGLLEQAGFAVTEDGTVQFSLSLVWKSFEYVLESPVSWTNSPGQRLNFGEFQLKFGTLIMSVPSTSVKYWSNTLTDFMNLVPKIRAVMASTGVVDGGTELLEMLAFQRTQLMVKIVRLPEGIEECRLMMDQMGSSTDPQTAASTLASMLDVVLNRMDRPGAVKLGLEVLFRLAELYQKFLSTCLTKWQNPAGETSSEVLIHTALVVNQSLRSALTKFERNSVKSTSDRMGTLKELMPLDTATECLAYAANLKSGTDLKLALSHVALVTRIHSKHSVKMFKKILKLFRSSSSVATEDADEGIPLVQNEDDREKELMELDDKALFRVLLSMSEKLKVETEKEPEVKVSTVNSHLTECADVVRELFGLFAPHVKPHKLAPLLSTAMRTMILERSDGQVDVGVELLFYKLLIVIEKCHLPALSKELAPLQREMSERLALILTSSDYKVLLDTLTLLRTLVRNQPNPEVVKISLGAPLYESLHRKTLTDAEFTALFEKCSALLFDIIANPRLISPMTTPLIIRATSKWLTAVLQRARQESEGSTNPALTVNRKSMMVRNASFVERLLGIFAKHQKVFSKLVVYIVAAYCQEVQHGTLYPEAKEHILAGLYRLMDIIDSHSRSMGAAAIGVELREIYKTLVEDHQKFHRYRGLV</sequence>
<evidence type="ECO:0000313" key="2">
    <source>
        <dbReference type="EMBL" id="GAU98182.1"/>
    </source>
</evidence>
<comment type="caution">
    <text evidence="2">The sequence shown here is derived from an EMBL/GenBank/DDBJ whole genome shotgun (WGS) entry which is preliminary data.</text>
</comment>